<reference evidence="2" key="2">
    <citation type="submission" date="2023-07" db="EMBL/GenBank/DDBJ databases">
        <title>Zobellia barbeyronii sp. nov., a new marine flavobacterium, isolated from green and red algae.</title>
        <authorList>
            <person name="Nedashkovskaya O.I."/>
            <person name="Otstavnykh N."/>
            <person name="Zhukova N."/>
            <person name="Guzev K."/>
            <person name="Chausova V."/>
            <person name="Tekutyeva L."/>
            <person name="Mikhailov V."/>
            <person name="Isaeva M."/>
        </authorList>
    </citation>
    <scope>NUCLEOTIDE SEQUENCE [LARGE SCALE GENOMIC DNA]</scope>
    <source>
        <strain evidence="2">KMM 6746</strain>
    </source>
</reference>
<keyword evidence="2" id="KW-1185">Reference proteome</keyword>
<name>A0ABS5WHQ5_9FLAO</name>
<comment type="caution">
    <text evidence="1">The sequence shown here is derived from an EMBL/GenBank/DDBJ whole genome shotgun (WGS) entry which is preliminary data.</text>
</comment>
<dbReference type="Gene3D" id="3.40.30.10">
    <property type="entry name" value="Glutaredoxin"/>
    <property type="match status" value="1"/>
</dbReference>
<accession>A0ABS5WHQ5</accession>
<dbReference type="Proteomes" id="UP000740413">
    <property type="component" value="Unassembled WGS sequence"/>
</dbReference>
<dbReference type="SUPFAM" id="SSF52833">
    <property type="entry name" value="Thioredoxin-like"/>
    <property type="match status" value="1"/>
</dbReference>
<dbReference type="RefSeq" id="WP_214612696.1">
    <property type="nucleotide sequence ID" value="NZ_JACATN010000004.1"/>
</dbReference>
<dbReference type="EMBL" id="JACATN010000004">
    <property type="protein sequence ID" value="MBT2162710.1"/>
    <property type="molecule type" value="Genomic_DNA"/>
</dbReference>
<dbReference type="InterPro" id="IPR036249">
    <property type="entry name" value="Thioredoxin-like_sf"/>
</dbReference>
<sequence>MALPTTENSTQELIGKALSQAISYEDYRAMVSQLVLEGKATGPEQTEALANYTMLNDRRMKRFDKTVKVSPEDAATIAKLVRKVQLIVLTESWCGDAAPALPVINKVAQLNDNINLKVVLRDENVDLMNRFLTNGGMSIPKLIFWDEENQEVLADWGPRPKLAAKLVADHKAKHGQLLPEIKEEIQQWYNKDKGQSTLKEVLASFPLK</sequence>
<organism evidence="1 2">
    <name type="scientific">Zobellia barbeyronii</name>
    <dbReference type="NCBI Taxonomy" id="2748009"/>
    <lineage>
        <taxon>Bacteria</taxon>
        <taxon>Pseudomonadati</taxon>
        <taxon>Bacteroidota</taxon>
        <taxon>Flavobacteriia</taxon>
        <taxon>Flavobacteriales</taxon>
        <taxon>Flavobacteriaceae</taxon>
        <taxon>Zobellia</taxon>
    </lineage>
</organism>
<protein>
    <submittedName>
        <fullName evidence="1">Thioredoxin family protein</fullName>
    </submittedName>
</protein>
<reference evidence="1 2" key="1">
    <citation type="submission" date="2020-06" db="EMBL/GenBank/DDBJ databases">
        <authorList>
            <person name="Isaeva M.P."/>
            <person name="Chernysheva N.Y."/>
        </authorList>
    </citation>
    <scope>NUCLEOTIDE SEQUENCE [LARGE SCALE GENOMIC DNA]</scope>
    <source>
        <strain evidence="1 2">KMM 6746</strain>
    </source>
</reference>
<dbReference type="Pfam" id="PF14595">
    <property type="entry name" value="Thioredoxin_9"/>
    <property type="match status" value="1"/>
</dbReference>
<evidence type="ECO:0000313" key="1">
    <source>
        <dbReference type="EMBL" id="MBT2162710.1"/>
    </source>
</evidence>
<evidence type="ECO:0000313" key="2">
    <source>
        <dbReference type="Proteomes" id="UP000740413"/>
    </source>
</evidence>
<proteinExistence type="predicted"/>
<gene>
    <name evidence="1" type="ORF">HW347_15690</name>
</gene>